<sequence>MEQVEQVQSSQISNMHLENFLPSSYNYLIQEFSEKQMKPPYSVEQNGQRRFLLNSLLRHAQTLVHKKRIFLNQMLPTSINFYKVTPVQEWTITNIIKYYRKELNIQLELSKILDDIKKNLYNVADVKFGLDDTRRIKARELINTWKPELLFIPLGGTETIGLQWEPQLFVECGGLFAQTPIAKKASKTNRVRKKIGVVRVKQQLNAKNIKEFILFAFTITVDLIYK</sequence>
<proteinExistence type="predicted"/>
<evidence type="ECO:0000313" key="1">
    <source>
        <dbReference type="EMBL" id="CAG8581433.1"/>
    </source>
</evidence>
<dbReference type="EMBL" id="CAJVPY010003101">
    <property type="protein sequence ID" value="CAG8581433.1"/>
    <property type="molecule type" value="Genomic_DNA"/>
</dbReference>
<comment type="caution">
    <text evidence="1">The sequence shown here is derived from an EMBL/GenBank/DDBJ whole genome shotgun (WGS) entry which is preliminary data.</text>
</comment>
<gene>
    <name evidence="1" type="ORF">DERYTH_LOCUS6709</name>
</gene>
<protein>
    <submittedName>
        <fullName evidence="1">12862_t:CDS:1</fullName>
    </submittedName>
</protein>
<accession>A0A9N9BZR5</accession>
<keyword evidence="2" id="KW-1185">Reference proteome</keyword>
<reference evidence="1" key="1">
    <citation type="submission" date="2021-06" db="EMBL/GenBank/DDBJ databases">
        <authorList>
            <person name="Kallberg Y."/>
            <person name="Tangrot J."/>
            <person name="Rosling A."/>
        </authorList>
    </citation>
    <scope>NUCLEOTIDE SEQUENCE</scope>
    <source>
        <strain evidence="1">MA453B</strain>
    </source>
</reference>
<evidence type="ECO:0000313" key="2">
    <source>
        <dbReference type="Proteomes" id="UP000789405"/>
    </source>
</evidence>
<dbReference type="AlphaFoldDB" id="A0A9N9BZR5"/>
<name>A0A9N9BZR5_9GLOM</name>
<organism evidence="1 2">
    <name type="scientific">Dentiscutata erythropus</name>
    <dbReference type="NCBI Taxonomy" id="1348616"/>
    <lineage>
        <taxon>Eukaryota</taxon>
        <taxon>Fungi</taxon>
        <taxon>Fungi incertae sedis</taxon>
        <taxon>Mucoromycota</taxon>
        <taxon>Glomeromycotina</taxon>
        <taxon>Glomeromycetes</taxon>
        <taxon>Diversisporales</taxon>
        <taxon>Gigasporaceae</taxon>
        <taxon>Dentiscutata</taxon>
    </lineage>
</organism>
<dbReference type="Proteomes" id="UP000789405">
    <property type="component" value="Unassembled WGS sequence"/>
</dbReference>